<dbReference type="GO" id="GO:0006865">
    <property type="term" value="P:amino acid transport"/>
    <property type="evidence" value="ECO:0007669"/>
    <property type="project" value="UniProtKB-KW"/>
</dbReference>
<sequence>MENIHIVFEYAPMLLEGLLNTILVSVCAIIIALVIGIILSVLRMGGDSRPARIVRGIINVYISFVRGTPVLVQIYIIYQALAVIGLNLSAFVSGVIALSLNSGGFIAEIFRGAFASVSEGQYESAEALGMTKRQTLTRIVFPQVFKIAMPQLTSEFINVIKLSPMLSVLAIVELTRTAQRLSTQTFITLPFYIAIAVLYFVVCAALEELVKRQKRAPKKVSRG</sequence>
<evidence type="ECO:0000259" key="9">
    <source>
        <dbReference type="PROSITE" id="PS50928"/>
    </source>
</evidence>
<protein>
    <submittedName>
        <fullName evidence="10">Amino acid ABC transporter permease</fullName>
    </submittedName>
</protein>
<dbReference type="Proteomes" id="UP000824109">
    <property type="component" value="Unassembled WGS sequence"/>
</dbReference>
<dbReference type="Pfam" id="PF00528">
    <property type="entry name" value="BPD_transp_1"/>
    <property type="match status" value="1"/>
</dbReference>
<dbReference type="GO" id="GO:0043190">
    <property type="term" value="C:ATP-binding cassette (ABC) transporter complex"/>
    <property type="evidence" value="ECO:0007669"/>
    <property type="project" value="InterPro"/>
</dbReference>
<dbReference type="PANTHER" id="PTHR30614">
    <property type="entry name" value="MEMBRANE COMPONENT OF AMINO ACID ABC TRANSPORTER"/>
    <property type="match status" value="1"/>
</dbReference>
<evidence type="ECO:0000256" key="4">
    <source>
        <dbReference type="ARBA" id="ARBA00022692"/>
    </source>
</evidence>
<dbReference type="AlphaFoldDB" id="A0A9D1MAT8"/>
<keyword evidence="4 8" id="KW-0812">Transmembrane</keyword>
<evidence type="ECO:0000256" key="6">
    <source>
        <dbReference type="ARBA" id="ARBA00022989"/>
    </source>
</evidence>
<keyword evidence="5" id="KW-0029">Amino-acid transport</keyword>
<dbReference type="EMBL" id="DVNB01000035">
    <property type="protein sequence ID" value="HIU56866.1"/>
    <property type="molecule type" value="Genomic_DNA"/>
</dbReference>
<dbReference type="InterPro" id="IPR043429">
    <property type="entry name" value="ArtM/GltK/GlnP/TcyL/YhdX-like"/>
</dbReference>
<organism evidence="10 11">
    <name type="scientific">Candidatus Ornithomonoglobus merdipullorum</name>
    <dbReference type="NCBI Taxonomy" id="2840895"/>
    <lineage>
        <taxon>Bacteria</taxon>
        <taxon>Bacillati</taxon>
        <taxon>Bacillota</taxon>
        <taxon>Clostridia</taxon>
        <taxon>Candidatus Ornithomonoglobus</taxon>
    </lineage>
</organism>
<dbReference type="InterPro" id="IPR035906">
    <property type="entry name" value="MetI-like_sf"/>
</dbReference>
<evidence type="ECO:0000256" key="8">
    <source>
        <dbReference type="RuleBase" id="RU363032"/>
    </source>
</evidence>
<keyword evidence="7 8" id="KW-0472">Membrane</keyword>
<evidence type="ECO:0000256" key="5">
    <source>
        <dbReference type="ARBA" id="ARBA00022970"/>
    </source>
</evidence>
<keyword evidence="3" id="KW-1003">Cell membrane</keyword>
<dbReference type="SUPFAM" id="SSF161098">
    <property type="entry name" value="MetI-like"/>
    <property type="match status" value="1"/>
</dbReference>
<feature type="domain" description="ABC transmembrane type-1" evidence="9">
    <location>
        <begin position="18"/>
        <end position="210"/>
    </location>
</feature>
<reference evidence="10" key="1">
    <citation type="submission" date="2020-10" db="EMBL/GenBank/DDBJ databases">
        <authorList>
            <person name="Gilroy R."/>
        </authorList>
    </citation>
    <scope>NUCLEOTIDE SEQUENCE</scope>
    <source>
        <strain evidence="10">USAMLcec3-3695</strain>
    </source>
</reference>
<evidence type="ECO:0000256" key="7">
    <source>
        <dbReference type="ARBA" id="ARBA00023136"/>
    </source>
</evidence>
<dbReference type="NCBIfam" id="TIGR01726">
    <property type="entry name" value="HEQRo_perm_3TM"/>
    <property type="match status" value="1"/>
</dbReference>
<feature type="transmembrane region" description="Helical" evidence="8">
    <location>
        <begin position="84"/>
        <end position="107"/>
    </location>
</feature>
<keyword evidence="2 8" id="KW-0813">Transport</keyword>
<reference evidence="10" key="2">
    <citation type="journal article" date="2021" name="PeerJ">
        <title>Extensive microbial diversity within the chicken gut microbiome revealed by metagenomics and culture.</title>
        <authorList>
            <person name="Gilroy R."/>
            <person name="Ravi A."/>
            <person name="Getino M."/>
            <person name="Pursley I."/>
            <person name="Horton D.L."/>
            <person name="Alikhan N.F."/>
            <person name="Baker D."/>
            <person name="Gharbi K."/>
            <person name="Hall N."/>
            <person name="Watson M."/>
            <person name="Adriaenssens E.M."/>
            <person name="Foster-Nyarko E."/>
            <person name="Jarju S."/>
            <person name="Secka A."/>
            <person name="Antonio M."/>
            <person name="Oren A."/>
            <person name="Chaudhuri R.R."/>
            <person name="La Ragione R."/>
            <person name="Hildebrand F."/>
            <person name="Pallen M.J."/>
        </authorList>
    </citation>
    <scope>NUCLEOTIDE SEQUENCE</scope>
    <source>
        <strain evidence="10">USAMLcec3-3695</strain>
    </source>
</reference>
<proteinExistence type="inferred from homology"/>
<dbReference type="Gene3D" id="1.10.3720.10">
    <property type="entry name" value="MetI-like"/>
    <property type="match status" value="1"/>
</dbReference>
<dbReference type="PANTHER" id="PTHR30614:SF0">
    <property type="entry name" value="L-CYSTINE TRANSPORT SYSTEM PERMEASE PROTEIN TCYL"/>
    <property type="match status" value="1"/>
</dbReference>
<comment type="subcellular location">
    <subcellularLocation>
        <location evidence="1 8">Cell membrane</location>
        <topology evidence="1 8">Multi-pass membrane protein</topology>
    </subcellularLocation>
</comment>
<feature type="transmembrane region" description="Helical" evidence="8">
    <location>
        <begin position="22"/>
        <end position="42"/>
    </location>
</feature>
<name>A0A9D1MAT8_9FIRM</name>
<dbReference type="PROSITE" id="PS50928">
    <property type="entry name" value="ABC_TM1"/>
    <property type="match status" value="1"/>
</dbReference>
<evidence type="ECO:0000256" key="3">
    <source>
        <dbReference type="ARBA" id="ARBA00022475"/>
    </source>
</evidence>
<evidence type="ECO:0000256" key="2">
    <source>
        <dbReference type="ARBA" id="ARBA00022448"/>
    </source>
</evidence>
<evidence type="ECO:0000313" key="11">
    <source>
        <dbReference type="Proteomes" id="UP000824109"/>
    </source>
</evidence>
<keyword evidence="6 8" id="KW-1133">Transmembrane helix</keyword>
<comment type="similarity">
    <text evidence="8">Belongs to the binding-protein-dependent transport system permease family.</text>
</comment>
<comment type="caution">
    <text evidence="10">The sequence shown here is derived from an EMBL/GenBank/DDBJ whole genome shotgun (WGS) entry which is preliminary data.</text>
</comment>
<feature type="transmembrane region" description="Helical" evidence="8">
    <location>
        <begin position="186"/>
        <end position="206"/>
    </location>
</feature>
<evidence type="ECO:0000313" key="10">
    <source>
        <dbReference type="EMBL" id="HIU56866.1"/>
    </source>
</evidence>
<dbReference type="InterPro" id="IPR010065">
    <property type="entry name" value="AA_ABC_transptr_permease_3TM"/>
</dbReference>
<gene>
    <name evidence="10" type="ORF">IAA61_03510</name>
</gene>
<dbReference type="InterPro" id="IPR000515">
    <property type="entry name" value="MetI-like"/>
</dbReference>
<dbReference type="GO" id="GO:0022857">
    <property type="term" value="F:transmembrane transporter activity"/>
    <property type="evidence" value="ECO:0007669"/>
    <property type="project" value="InterPro"/>
</dbReference>
<accession>A0A9D1MAT8</accession>
<dbReference type="CDD" id="cd06261">
    <property type="entry name" value="TM_PBP2"/>
    <property type="match status" value="1"/>
</dbReference>
<evidence type="ECO:0000256" key="1">
    <source>
        <dbReference type="ARBA" id="ARBA00004651"/>
    </source>
</evidence>